<keyword evidence="2 5" id="KW-0812">Transmembrane</keyword>
<keyword evidence="3 7" id="KW-1133">Transmembrane helix</keyword>
<evidence type="ECO:0000256" key="4">
    <source>
        <dbReference type="ARBA" id="ARBA00023136"/>
    </source>
</evidence>
<dbReference type="InterPro" id="IPR000425">
    <property type="entry name" value="MIP"/>
</dbReference>
<dbReference type="VEuPathDB" id="FungiDB:PV10_05498"/>
<dbReference type="InterPro" id="IPR023271">
    <property type="entry name" value="Aquaporin-like"/>
</dbReference>
<dbReference type="OrthoDB" id="3222at2759"/>
<evidence type="ECO:0008006" key="10">
    <source>
        <dbReference type="Google" id="ProtNLM"/>
    </source>
</evidence>
<dbReference type="Proteomes" id="UP000288859">
    <property type="component" value="Unassembled WGS sequence"/>
</dbReference>
<name>A0A438N0Z1_EXOME</name>
<feature type="transmembrane region" description="Helical" evidence="7">
    <location>
        <begin position="222"/>
        <end position="242"/>
    </location>
</feature>
<sequence>MAHDKPDTEPNGDRGSYSSSRNLEAYPGSLGQPQRTKTTAEHVETPSFAGRLGGNQRFTSSSDSVATADGVRNASWARLLDPTDFKHLSIWKYAIIEGIATCLQLFLGLCIAVGLLPTGDATSLGPVTPVAFASVIQVFVIALFVYSTGPLTGGHLNPLITMGTFFAGLSSLPRTVLYIVFQCAGAIIGSLIFRESIGASPADLVVVPGCWADSSIVTPGQAFGFELMATLLTLFLAFGLGLDPRNAGPLGPGLPPILIGISSAVTVFGGAIARPGYLGASMNPARCLGVAVASHNFTYHYIHWTGSLTAALLNGCMYFLLPPYKM</sequence>
<comment type="similarity">
    <text evidence="5">Belongs to the MIP/aquaporin (TC 1.A.8) family.</text>
</comment>
<evidence type="ECO:0000256" key="6">
    <source>
        <dbReference type="SAM" id="MobiDB-lite"/>
    </source>
</evidence>
<evidence type="ECO:0000256" key="2">
    <source>
        <dbReference type="ARBA" id="ARBA00022692"/>
    </source>
</evidence>
<keyword evidence="5" id="KW-0813">Transport</keyword>
<dbReference type="PANTHER" id="PTHR19139:SF290">
    <property type="entry name" value="AQUAPORIN"/>
    <property type="match status" value="1"/>
</dbReference>
<feature type="transmembrane region" description="Helical" evidence="7">
    <location>
        <begin position="301"/>
        <end position="321"/>
    </location>
</feature>
<feature type="transmembrane region" description="Helical" evidence="7">
    <location>
        <begin position="254"/>
        <end position="273"/>
    </location>
</feature>
<feature type="transmembrane region" description="Helical" evidence="7">
    <location>
        <begin position="93"/>
        <end position="115"/>
    </location>
</feature>
<dbReference type="PRINTS" id="PR00783">
    <property type="entry name" value="MINTRINSICP"/>
</dbReference>
<evidence type="ECO:0000256" key="3">
    <source>
        <dbReference type="ARBA" id="ARBA00022989"/>
    </source>
</evidence>
<comment type="caution">
    <text evidence="8">The sequence shown here is derived from an EMBL/GenBank/DDBJ whole genome shotgun (WGS) entry which is preliminary data.</text>
</comment>
<organism evidence="8 9">
    <name type="scientific">Exophiala mesophila</name>
    <name type="common">Black yeast-like fungus</name>
    <dbReference type="NCBI Taxonomy" id="212818"/>
    <lineage>
        <taxon>Eukaryota</taxon>
        <taxon>Fungi</taxon>
        <taxon>Dikarya</taxon>
        <taxon>Ascomycota</taxon>
        <taxon>Pezizomycotina</taxon>
        <taxon>Eurotiomycetes</taxon>
        <taxon>Chaetothyriomycetidae</taxon>
        <taxon>Chaetothyriales</taxon>
        <taxon>Herpotrichiellaceae</taxon>
        <taxon>Exophiala</taxon>
    </lineage>
</organism>
<evidence type="ECO:0000313" key="8">
    <source>
        <dbReference type="EMBL" id="RVX69398.1"/>
    </source>
</evidence>
<dbReference type="GO" id="GO:0005886">
    <property type="term" value="C:plasma membrane"/>
    <property type="evidence" value="ECO:0007669"/>
    <property type="project" value="TreeGrafter"/>
</dbReference>
<comment type="subcellular location">
    <subcellularLocation>
        <location evidence="1">Membrane</location>
        <topology evidence="1">Multi-pass membrane protein</topology>
    </subcellularLocation>
</comment>
<feature type="compositionally biased region" description="Basic and acidic residues" evidence="6">
    <location>
        <begin position="1"/>
        <end position="12"/>
    </location>
</feature>
<feature type="region of interest" description="Disordered" evidence="6">
    <location>
        <begin position="1"/>
        <end position="64"/>
    </location>
</feature>
<gene>
    <name evidence="8" type="ORF">B0A52_06994</name>
</gene>
<dbReference type="InterPro" id="IPR034294">
    <property type="entry name" value="Aquaporin_transptr"/>
</dbReference>
<reference evidence="8 9" key="1">
    <citation type="submission" date="2017-03" db="EMBL/GenBank/DDBJ databases">
        <title>Genomes of endolithic fungi from Antarctica.</title>
        <authorList>
            <person name="Coleine C."/>
            <person name="Masonjones S."/>
            <person name="Stajich J.E."/>
        </authorList>
    </citation>
    <scope>NUCLEOTIDE SEQUENCE [LARGE SCALE GENOMIC DNA]</scope>
    <source>
        <strain evidence="8 9">CCFEE 6314</strain>
    </source>
</reference>
<proteinExistence type="inferred from homology"/>
<dbReference type="EMBL" id="NAJM01000030">
    <property type="protein sequence ID" value="RVX69398.1"/>
    <property type="molecule type" value="Genomic_DNA"/>
</dbReference>
<keyword evidence="4 7" id="KW-0472">Membrane</keyword>
<evidence type="ECO:0000256" key="5">
    <source>
        <dbReference type="RuleBase" id="RU000477"/>
    </source>
</evidence>
<dbReference type="Gene3D" id="1.20.1080.10">
    <property type="entry name" value="Glycerol uptake facilitator protein"/>
    <property type="match status" value="1"/>
</dbReference>
<dbReference type="PANTHER" id="PTHR19139">
    <property type="entry name" value="AQUAPORIN TRANSPORTER"/>
    <property type="match status" value="1"/>
</dbReference>
<dbReference type="Pfam" id="PF00230">
    <property type="entry name" value="MIP"/>
    <property type="match status" value="1"/>
</dbReference>
<feature type="transmembrane region" description="Helical" evidence="7">
    <location>
        <begin position="127"/>
        <end position="146"/>
    </location>
</feature>
<accession>A0A438N0Z1</accession>
<feature type="transmembrane region" description="Helical" evidence="7">
    <location>
        <begin position="175"/>
        <end position="193"/>
    </location>
</feature>
<dbReference type="GO" id="GO:0015250">
    <property type="term" value="F:water channel activity"/>
    <property type="evidence" value="ECO:0007669"/>
    <property type="project" value="TreeGrafter"/>
</dbReference>
<evidence type="ECO:0000256" key="7">
    <source>
        <dbReference type="SAM" id="Phobius"/>
    </source>
</evidence>
<evidence type="ECO:0000313" key="9">
    <source>
        <dbReference type="Proteomes" id="UP000288859"/>
    </source>
</evidence>
<dbReference type="SUPFAM" id="SSF81338">
    <property type="entry name" value="Aquaporin-like"/>
    <property type="match status" value="1"/>
</dbReference>
<evidence type="ECO:0000256" key="1">
    <source>
        <dbReference type="ARBA" id="ARBA00004141"/>
    </source>
</evidence>
<dbReference type="AlphaFoldDB" id="A0A438N0Z1"/>
<protein>
    <recommendedName>
        <fullName evidence="10">Aquaporin</fullName>
    </recommendedName>
</protein>